<evidence type="ECO:0000313" key="5">
    <source>
        <dbReference type="EMBL" id="TMW68543.1"/>
    </source>
</evidence>
<name>A0A8K1CUL3_PYTOL</name>
<dbReference type="InterPro" id="IPR002110">
    <property type="entry name" value="Ankyrin_rpt"/>
</dbReference>
<keyword evidence="6" id="KW-1185">Reference proteome</keyword>
<dbReference type="Gene3D" id="1.25.40.20">
    <property type="entry name" value="Ankyrin repeat-containing domain"/>
    <property type="match status" value="1"/>
</dbReference>
<dbReference type="PANTHER" id="PTHR24171">
    <property type="entry name" value="ANKYRIN REPEAT DOMAIN-CONTAINING PROTEIN 39-RELATED"/>
    <property type="match status" value="1"/>
</dbReference>
<dbReference type="InterPro" id="IPR036770">
    <property type="entry name" value="Ankyrin_rpt-contain_sf"/>
</dbReference>
<evidence type="ECO:0000256" key="2">
    <source>
        <dbReference type="ARBA" id="ARBA00023043"/>
    </source>
</evidence>
<organism evidence="5 6">
    <name type="scientific">Pythium oligandrum</name>
    <name type="common">Mycoparasitic fungus</name>
    <dbReference type="NCBI Taxonomy" id="41045"/>
    <lineage>
        <taxon>Eukaryota</taxon>
        <taxon>Sar</taxon>
        <taxon>Stramenopiles</taxon>
        <taxon>Oomycota</taxon>
        <taxon>Peronosporomycetes</taxon>
        <taxon>Pythiales</taxon>
        <taxon>Pythiaceae</taxon>
        <taxon>Pythium</taxon>
    </lineage>
</organism>
<evidence type="ECO:0000313" key="6">
    <source>
        <dbReference type="Proteomes" id="UP000794436"/>
    </source>
</evidence>
<dbReference type="EMBL" id="SPLM01000002">
    <property type="protein sequence ID" value="TMW68543.1"/>
    <property type="molecule type" value="Genomic_DNA"/>
</dbReference>
<dbReference type="PROSITE" id="PS50297">
    <property type="entry name" value="ANK_REP_REGION"/>
    <property type="match status" value="1"/>
</dbReference>
<feature type="region of interest" description="Disordered" evidence="4">
    <location>
        <begin position="40"/>
        <end position="97"/>
    </location>
</feature>
<gene>
    <name evidence="5" type="ORF">Poli38472_006011</name>
</gene>
<dbReference type="PROSITE" id="PS50088">
    <property type="entry name" value="ANK_REPEAT"/>
    <property type="match status" value="2"/>
</dbReference>
<feature type="repeat" description="ANK" evidence="3">
    <location>
        <begin position="195"/>
        <end position="227"/>
    </location>
</feature>
<keyword evidence="1" id="KW-0677">Repeat</keyword>
<dbReference type="OrthoDB" id="194358at2759"/>
<comment type="caution">
    <text evidence="5">The sequence shown here is derived from an EMBL/GenBank/DDBJ whole genome shotgun (WGS) entry which is preliminary data.</text>
</comment>
<protein>
    <submittedName>
        <fullName evidence="5">Uncharacterized protein</fullName>
    </submittedName>
</protein>
<dbReference type="SUPFAM" id="SSF48403">
    <property type="entry name" value="Ankyrin repeat"/>
    <property type="match status" value="1"/>
</dbReference>
<accession>A0A8K1CUL3</accession>
<reference evidence="5" key="1">
    <citation type="submission" date="2019-03" db="EMBL/GenBank/DDBJ databases">
        <title>Long read genome sequence of the mycoparasitic Pythium oligandrum ATCC 38472 isolated from sugarbeet rhizosphere.</title>
        <authorList>
            <person name="Gaulin E."/>
        </authorList>
    </citation>
    <scope>NUCLEOTIDE SEQUENCE</scope>
    <source>
        <strain evidence="5">ATCC 38472_TT</strain>
    </source>
</reference>
<evidence type="ECO:0000256" key="1">
    <source>
        <dbReference type="ARBA" id="ARBA00022737"/>
    </source>
</evidence>
<keyword evidence="2 3" id="KW-0040">ANK repeat</keyword>
<proteinExistence type="predicted"/>
<sequence>MVLKMTLSFTRSMPPLGESGINLQTCDEASDIKKELASSICPSPIYDRNQDEEEEKQEELKDEPLVDDDLVPEGDKDQNEVLDASVMPPSSNAKHKDSIGAGMIEISLKPDQYLCSPLPSESDLDAIDELMESAKEGDLELFRQLCETLKRRHITPDCASYMGWTPAHWAARFGHLHILEYLDAEHVNLDLLDKKGDSLLHKAAANGQYRVCQWLLQHGFNVQAKNNNGLTPLGIAQHELAITPSSDAVLCETILAREDAVTF</sequence>
<dbReference type="SMART" id="SM00248">
    <property type="entry name" value="ANK"/>
    <property type="match status" value="2"/>
</dbReference>
<dbReference type="Pfam" id="PF12796">
    <property type="entry name" value="Ank_2"/>
    <property type="match status" value="1"/>
</dbReference>
<feature type="repeat" description="ANK" evidence="3">
    <location>
        <begin position="162"/>
        <end position="194"/>
    </location>
</feature>
<evidence type="ECO:0000256" key="3">
    <source>
        <dbReference type="PROSITE-ProRule" id="PRU00023"/>
    </source>
</evidence>
<dbReference type="Proteomes" id="UP000794436">
    <property type="component" value="Unassembled WGS sequence"/>
</dbReference>
<evidence type="ECO:0000256" key="4">
    <source>
        <dbReference type="SAM" id="MobiDB-lite"/>
    </source>
</evidence>
<dbReference type="AlphaFoldDB" id="A0A8K1CUL3"/>